<dbReference type="InterPro" id="IPR000905">
    <property type="entry name" value="Gcp-like_dom"/>
</dbReference>
<evidence type="ECO:0000256" key="3">
    <source>
        <dbReference type="ARBA" id="ARBA00022679"/>
    </source>
</evidence>
<comment type="similarity">
    <text evidence="1">Belongs to the acetyltransferase family. RimI subfamily.</text>
</comment>
<dbReference type="CDD" id="cd04301">
    <property type="entry name" value="NAT_SF"/>
    <property type="match status" value="1"/>
</dbReference>
<dbReference type="GO" id="GO:0002949">
    <property type="term" value="P:tRNA threonylcarbamoyladenosine modification"/>
    <property type="evidence" value="ECO:0007669"/>
    <property type="project" value="InterPro"/>
</dbReference>
<gene>
    <name evidence="6" type="primary">tsaB</name>
    <name evidence="6" type="ORF">E6K78_02250</name>
</gene>
<dbReference type="InterPro" id="IPR050680">
    <property type="entry name" value="YpeA/RimI_acetyltransf"/>
</dbReference>
<dbReference type="AlphaFoldDB" id="A0A538TXD4"/>
<dbReference type="Pfam" id="PF00583">
    <property type="entry name" value="Acetyltransf_1"/>
    <property type="match status" value="1"/>
</dbReference>
<dbReference type="InterPro" id="IPR006464">
    <property type="entry name" value="AcTrfase_RimI/Ard1"/>
</dbReference>
<evidence type="ECO:0000256" key="2">
    <source>
        <dbReference type="ARBA" id="ARBA00022490"/>
    </source>
</evidence>
<dbReference type="Proteomes" id="UP000316609">
    <property type="component" value="Unassembled WGS sequence"/>
</dbReference>
<sequence>MTGLSIEAATSRVEIAVRGDDGLRAHEIEEVGHGHTRRLTALIARALGRAEVRPTQLSWVAADLGPGSFTGVRVGLATARALALASGARVRGASSLAALAGSTSARRALICPLVPAGRLDAYAGFFRADARGAVSLLAAPRVGPLATIVQAIREAFAAAGTANVRIVGPGVPRWREALERSFPGATSPEWRFEGLSALDLAAAALSPRGPAAGLPAPGDETQPLYVRSAQAEERVRHRASAAEAPVALRPFRVDDVPAAAVIERRVFSDPWPESFFRGELGHPQVYARVAERGGRLAGYSVAWLAAAGGHLGNLAVTPEERRRGVARALVEDLLARARALKTESLSLEVRVSNFAAQALYRTHGFRLAGLRRGYYRDTGEDALVMEWRPKGA</sequence>
<dbReference type="PROSITE" id="PS51186">
    <property type="entry name" value="GNAT"/>
    <property type="match status" value="1"/>
</dbReference>
<dbReference type="PANTHER" id="PTHR43420:SF44">
    <property type="entry name" value="ACETYLTRANSFERASE YPEA"/>
    <property type="match status" value="1"/>
</dbReference>
<proteinExistence type="inferred from homology"/>
<keyword evidence="2" id="KW-0963">Cytoplasm</keyword>
<dbReference type="EMBL" id="VBOY01000014">
    <property type="protein sequence ID" value="TMQ68169.1"/>
    <property type="molecule type" value="Genomic_DNA"/>
</dbReference>
<dbReference type="NCBIfam" id="TIGR03725">
    <property type="entry name" value="T6A_YeaZ"/>
    <property type="match status" value="1"/>
</dbReference>
<feature type="domain" description="N-acetyltransferase" evidence="5">
    <location>
        <begin position="246"/>
        <end position="390"/>
    </location>
</feature>
<evidence type="ECO:0000313" key="6">
    <source>
        <dbReference type="EMBL" id="TMQ68169.1"/>
    </source>
</evidence>
<evidence type="ECO:0000259" key="5">
    <source>
        <dbReference type="PROSITE" id="PS51186"/>
    </source>
</evidence>
<evidence type="ECO:0000313" key="7">
    <source>
        <dbReference type="Proteomes" id="UP000316609"/>
    </source>
</evidence>
<dbReference type="NCBIfam" id="TIGR01575">
    <property type="entry name" value="rimI"/>
    <property type="match status" value="1"/>
</dbReference>
<keyword evidence="4" id="KW-0012">Acyltransferase</keyword>
<evidence type="ECO:0000256" key="1">
    <source>
        <dbReference type="ARBA" id="ARBA00005395"/>
    </source>
</evidence>
<dbReference type="PANTHER" id="PTHR43420">
    <property type="entry name" value="ACETYLTRANSFERASE"/>
    <property type="match status" value="1"/>
</dbReference>
<comment type="caution">
    <text evidence="6">The sequence shown here is derived from an EMBL/GenBank/DDBJ whole genome shotgun (WGS) entry which is preliminary data.</text>
</comment>
<dbReference type="InterPro" id="IPR043129">
    <property type="entry name" value="ATPase_NBD"/>
</dbReference>
<protein>
    <submittedName>
        <fullName evidence="6">tRNA (Adenosine(37)-N6)-threonylcarbamoyltransferase complex dimerization subunit type 1 TsaB</fullName>
    </submittedName>
</protein>
<evidence type="ECO:0000256" key="4">
    <source>
        <dbReference type="ARBA" id="ARBA00023315"/>
    </source>
</evidence>
<dbReference type="Gene3D" id="3.30.420.40">
    <property type="match status" value="2"/>
</dbReference>
<keyword evidence="3 6" id="KW-0808">Transferase</keyword>
<dbReference type="GO" id="GO:0008080">
    <property type="term" value="F:N-acetyltransferase activity"/>
    <property type="evidence" value="ECO:0007669"/>
    <property type="project" value="InterPro"/>
</dbReference>
<dbReference type="SUPFAM" id="SSF55729">
    <property type="entry name" value="Acyl-CoA N-acyltransferases (Nat)"/>
    <property type="match status" value="1"/>
</dbReference>
<dbReference type="SUPFAM" id="SSF53067">
    <property type="entry name" value="Actin-like ATPase domain"/>
    <property type="match status" value="1"/>
</dbReference>
<name>A0A538TXD4_UNCEI</name>
<dbReference type="InterPro" id="IPR016181">
    <property type="entry name" value="Acyl_CoA_acyltransferase"/>
</dbReference>
<reference evidence="6 7" key="1">
    <citation type="journal article" date="2019" name="Nat. Microbiol.">
        <title>Mediterranean grassland soil C-N compound turnover is dependent on rainfall and depth, and is mediated by genomically divergent microorganisms.</title>
        <authorList>
            <person name="Diamond S."/>
            <person name="Andeer P.F."/>
            <person name="Li Z."/>
            <person name="Crits-Christoph A."/>
            <person name="Burstein D."/>
            <person name="Anantharaman K."/>
            <person name="Lane K.R."/>
            <person name="Thomas B.C."/>
            <person name="Pan C."/>
            <person name="Northen T.R."/>
            <person name="Banfield J.F."/>
        </authorList>
    </citation>
    <scope>NUCLEOTIDE SEQUENCE [LARGE SCALE GENOMIC DNA]</scope>
    <source>
        <strain evidence="6">WS_8</strain>
    </source>
</reference>
<dbReference type="InterPro" id="IPR000182">
    <property type="entry name" value="GNAT_dom"/>
</dbReference>
<dbReference type="Pfam" id="PF00814">
    <property type="entry name" value="TsaD"/>
    <property type="match status" value="1"/>
</dbReference>
<accession>A0A538TXD4</accession>
<dbReference type="InterPro" id="IPR022496">
    <property type="entry name" value="T6A_TsaB"/>
</dbReference>
<dbReference type="Gene3D" id="3.40.630.30">
    <property type="match status" value="1"/>
</dbReference>
<organism evidence="6 7">
    <name type="scientific">Eiseniibacteriota bacterium</name>
    <dbReference type="NCBI Taxonomy" id="2212470"/>
    <lineage>
        <taxon>Bacteria</taxon>
        <taxon>Candidatus Eiseniibacteriota</taxon>
    </lineage>
</organism>